<reference evidence="2" key="2">
    <citation type="submission" date="2020-11" db="EMBL/GenBank/DDBJ databases">
        <authorList>
            <person name="McCartney M.A."/>
            <person name="Auch B."/>
            <person name="Kono T."/>
            <person name="Mallez S."/>
            <person name="Becker A."/>
            <person name="Gohl D.M."/>
            <person name="Silverstein K.A.T."/>
            <person name="Koren S."/>
            <person name="Bechman K.B."/>
            <person name="Herman A."/>
            <person name="Abrahante J.E."/>
            <person name="Garbe J."/>
        </authorList>
    </citation>
    <scope>NUCLEOTIDE SEQUENCE</scope>
    <source>
        <strain evidence="2">Duluth1</strain>
        <tissue evidence="2">Whole animal</tissue>
    </source>
</reference>
<dbReference type="Proteomes" id="UP000828390">
    <property type="component" value="Unassembled WGS sequence"/>
</dbReference>
<protein>
    <submittedName>
        <fullName evidence="2">Uncharacterized protein</fullName>
    </submittedName>
</protein>
<keyword evidence="3" id="KW-1185">Reference proteome</keyword>
<feature type="region of interest" description="Disordered" evidence="1">
    <location>
        <begin position="1"/>
        <end position="62"/>
    </location>
</feature>
<evidence type="ECO:0000256" key="1">
    <source>
        <dbReference type="SAM" id="MobiDB-lite"/>
    </source>
</evidence>
<proteinExistence type="predicted"/>
<accession>A0A9D4MYD4</accession>
<organism evidence="2 3">
    <name type="scientific">Dreissena polymorpha</name>
    <name type="common">Zebra mussel</name>
    <name type="synonym">Mytilus polymorpha</name>
    <dbReference type="NCBI Taxonomy" id="45954"/>
    <lineage>
        <taxon>Eukaryota</taxon>
        <taxon>Metazoa</taxon>
        <taxon>Spiralia</taxon>
        <taxon>Lophotrochozoa</taxon>
        <taxon>Mollusca</taxon>
        <taxon>Bivalvia</taxon>
        <taxon>Autobranchia</taxon>
        <taxon>Heteroconchia</taxon>
        <taxon>Euheterodonta</taxon>
        <taxon>Imparidentia</taxon>
        <taxon>Neoheterodontei</taxon>
        <taxon>Myida</taxon>
        <taxon>Dreissenoidea</taxon>
        <taxon>Dreissenidae</taxon>
        <taxon>Dreissena</taxon>
    </lineage>
</organism>
<reference evidence="2" key="1">
    <citation type="journal article" date="2019" name="bioRxiv">
        <title>The Genome of the Zebra Mussel, Dreissena polymorpha: A Resource for Invasive Species Research.</title>
        <authorList>
            <person name="McCartney M.A."/>
            <person name="Auch B."/>
            <person name="Kono T."/>
            <person name="Mallez S."/>
            <person name="Zhang Y."/>
            <person name="Obille A."/>
            <person name="Becker A."/>
            <person name="Abrahante J.E."/>
            <person name="Garbe J."/>
            <person name="Badalamenti J.P."/>
            <person name="Herman A."/>
            <person name="Mangelson H."/>
            <person name="Liachko I."/>
            <person name="Sullivan S."/>
            <person name="Sone E.D."/>
            <person name="Koren S."/>
            <person name="Silverstein K.A.T."/>
            <person name="Beckman K.B."/>
            <person name="Gohl D.M."/>
        </authorList>
    </citation>
    <scope>NUCLEOTIDE SEQUENCE</scope>
    <source>
        <strain evidence="2">Duluth1</strain>
        <tissue evidence="2">Whole animal</tissue>
    </source>
</reference>
<dbReference type="AlphaFoldDB" id="A0A9D4MYD4"/>
<evidence type="ECO:0000313" key="2">
    <source>
        <dbReference type="EMBL" id="KAH3885605.1"/>
    </source>
</evidence>
<gene>
    <name evidence="2" type="ORF">DPMN_009600</name>
</gene>
<dbReference type="EMBL" id="JAIWYP010000001">
    <property type="protein sequence ID" value="KAH3885605.1"/>
    <property type="molecule type" value="Genomic_DNA"/>
</dbReference>
<sequence length="145" mass="16622">MGTSCTVTVIGNGISSGNESDRSSSGDEDNQNKGIQIVKPTNSNRRRWRSAARSQPPDPLTSLPVQIADYYNINNCFTKPLLPPADVDEMENTNNHRRRRLRTRTKSFPISDGLIHYRKWIRQYRKFRITSFPTEPCSTTSHRHC</sequence>
<evidence type="ECO:0000313" key="3">
    <source>
        <dbReference type="Proteomes" id="UP000828390"/>
    </source>
</evidence>
<comment type="caution">
    <text evidence="2">The sequence shown here is derived from an EMBL/GenBank/DDBJ whole genome shotgun (WGS) entry which is preliminary data.</text>
</comment>
<name>A0A9D4MYD4_DREPO</name>